<evidence type="ECO:0000313" key="3">
    <source>
        <dbReference type="Proteomes" id="UP001597425"/>
    </source>
</evidence>
<keyword evidence="1" id="KW-0732">Signal</keyword>
<evidence type="ECO:0000256" key="1">
    <source>
        <dbReference type="SAM" id="SignalP"/>
    </source>
</evidence>
<dbReference type="RefSeq" id="WP_265721208.1">
    <property type="nucleotide sequence ID" value="NZ_JAPIVK010000009.1"/>
</dbReference>
<proteinExistence type="predicted"/>
<protein>
    <submittedName>
        <fullName evidence="2">Uncharacterized protein</fullName>
    </submittedName>
</protein>
<feature type="signal peptide" evidence="1">
    <location>
        <begin position="1"/>
        <end position="23"/>
    </location>
</feature>
<reference evidence="3" key="1">
    <citation type="journal article" date="2019" name="Int. J. Syst. Evol. Microbiol.">
        <title>The Global Catalogue of Microorganisms (GCM) 10K type strain sequencing project: providing services to taxonomists for standard genome sequencing and annotation.</title>
        <authorList>
            <consortium name="The Broad Institute Genomics Platform"/>
            <consortium name="The Broad Institute Genome Sequencing Center for Infectious Disease"/>
            <person name="Wu L."/>
            <person name="Ma J."/>
        </authorList>
    </citation>
    <scope>NUCLEOTIDE SEQUENCE [LARGE SCALE GENOMIC DNA]</scope>
    <source>
        <strain evidence="3">KCTC 12848</strain>
    </source>
</reference>
<keyword evidence="3" id="KW-1185">Reference proteome</keyword>
<dbReference type="EMBL" id="JBHUJD010000014">
    <property type="protein sequence ID" value="MFD2311139.1"/>
    <property type="molecule type" value="Genomic_DNA"/>
</dbReference>
<dbReference type="Proteomes" id="UP001597425">
    <property type="component" value="Unassembled WGS sequence"/>
</dbReference>
<evidence type="ECO:0000313" key="2">
    <source>
        <dbReference type="EMBL" id="MFD2311139.1"/>
    </source>
</evidence>
<comment type="caution">
    <text evidence="2">The sequence shown here is derived from an EMBL/GenBank/DDBJ whole genome shotgun (WGS) entry which is preliminary data.</text>
</comment>
<gene>
    <name evidence="2" type="ORF">ACFSKX_11995</name>
</gene>
<feature type="chain" id="PRO_5046244115" evidence="1">
    <location>
        <begin position="24"/>
        <end position="137"/>
    </location>
</feature>
<sequence>MKVTFGIMLHLLAFGLQSAQCFATVFAGDDGREVVEKEPQFLERIGVSVFEEEVVGEEGNSNLQVTFTSSDIQGYEDIGVEFIYLDAKNQILLSVEKPFANSPHTTRYLIPPGHTLLVSVVAPLSRDSKYYKVVLKN</sequence>
<name>A0ABW5ECM5_9GAMM</name>
<accession>A0ABW5ECM5</accession>
<organism evidence="2 3">
    <name type="scientific">Microbulbifer halophilus</name>
    <dbReference type="NCBI Taxonomy" id="453963"/>
    <lineage>
        <taxon>Bacteria</taxon>
        <taxon>Pseudomonadati</taxon>
        <taxon>Pseudomonadota</taxon>
        <taxon>Gammaproteobacteria</taxon>
        <taxon>Cellvibrionales</taxon>
        <taxon>Microbulbiferaceae</taxon>
        <taxon>Microbulbifer</taxon>
    </lineage>
</organism>